<evidence type="ECO:0000313" key="2">
    <source>
        <dbReference type="EMBL" id="SMO91022.1"/>
    </source>
</evidence>
<dbReference type="SUPFAM" id="SSF46955">
    <property type="entry name" value="Putative DNA-binding domain"/>
    <property type="match status" value="1"/>
</dbReference>
<dbReference type="EMBL" id="FXTP01000015">
    <property type="protein sequence ID" value="SMO91022.1"/>
    <property type="molecule type" value="Genomic_DNA"/>
</dbReference>
<proteinExistence type="predicted"/>
<dbReference type="GO" id="GO:0003677">
    <property type="term" value="F:DNA binding"/>
    <property type="evidence" value="ECO:0007669"/>
    <property type="project" value="InterPro"/>
</dbReference>
<dbReference type="InterPro" id="IPR010093">
    <property type="entry name" value="SinI_DNA-bd"/>
</dbReference>
<accession>A0A521F4C2</accession>
<organism evidence="2 3">
    <name type="scientific">Gracilimonas mengyeensis</name>
    <dbReference type="NCBI Taxonomy" id="1302730"/>
    <lineage>
        <taxon>Bacteria</taxon>
        <taxon>Pseudomonadati</taxon>
        <taxon>Balneolota</taxon>
        <taxon>Balneolia</taxon>
        <taxon>Balneolales</taxon>
        <taxon>Balneolaceae</taxon>
        <taxon>Gracilimonas</taxon>
    </lineage>
</organism>
<evidence type="ECO:0000259" key="1">
    <source>
        <dbReference type="Pfam" id="PF12728"/>
    </source>
</evidence>
<dbReference type="InterPro" id="IPR009061">
    <property type="entry name" value="DNA-bd_dom_put_sf"/>
</dbReference>
<dbReference type="RefSeq" id="WP_142455594.1">
    <property type="nucleotide sequence ID" value="NZ_FXTP01000015.1"/>
</dbReference>
<reference evidence="2 3" key="1">
    <citation type="submission" date="2017-05" db="EMBL/GenBank/DDBJ databases">
        <authorList>
            <person name="Varghese N."/>
            <person name="Submissions S."/>
        </authorList>
    </citation>
    <scope>NUCLEOTIDE SEQUENCE [LARGE SCALE GENOMIC DNA]</scope>
    <source>
        <strain evidence="2 3">DSM 21985</strain>
    </source>
</reference>
<dbReference type="PANTHER" id="PTHR34585:SF22">
    <property type="entry name" value="HELIX-TURN-HELIX DOMAIN-CONTAINING PROTEIN"/>
    <property type="match status" value="1"/>
</dbReference>
<keyword evidence="3" id="KW-1185">Reference proteome</keyword>
<dbReference type="InterPro" id="IPR041657">
    <property type="entry name" value="HTH_17"/>
</dbReference>
<sequence>MHAYIPTKDDLKELIRDAVKETVNDSLPGAIRKATRKKWLTTDEVMDILQCSRRHVQHLRDSGRLPYRQNGRTIRYNIEEVEAYLNKGKVNSNGEPK</sequence>
<dbReference type="Proteomes" id="UP000317557">
    <property type="component" value="Unassembled WGS sequence"/>
</dbReference>
<protein>
    <submittedName>
        <fullName evidence="2">DNA binding domain-containing protein, excisionase family</fullName>
    </submittedName>
</protein>
<dbReference type="NCBIfam" id="TIGR01764">
    <property type="entry name" value="excise"/>
    <property type="match status" value="1"/>
</dbReference>
<dbReference type="Pfam" id="PF12728">
    <property type="entry name" value="HTH_17"/>
    <property type="match status" value="1"/>
</dbReference>
<feature type="domain" description="Helix-turn-helix" evidence="1">
    <location>
        <begin position="39"/>
        <end position="88"/>
    </location>
</feature>
<dbReference type="OrthoDB" id="1524679at2"/>
<dbReference type="PANTHER" id="PTHR34585">
    <property type="match status" value="1"/>
</dbReference>
<name>A0A521F4C2_9BACT</name>
<dbReference type="AlphaFoldDB" id="A0A521F4C2"/>
<evidence type="ECO:0000313" key="3">
    <source>
        <dbReference type="Proteomes" id="UP000317557"/>
    </source>
</evidence>
<gene>
    <name evidence="2" type="ORF">SAMN06265219_11526</name>
</gene>